<dbReference type="HOGENOM" id="CLU_082381_1_0_6"/>
<comment type="cofactor">
    <cofactor evidence="1">
        <name>Mg(2+)</name>
        <dbReference type="ChEBI" id="CHEBI:18420"/>
    </cofactor>
</comment>
<dbReference type="KEGG" id="sod:Sant_4040"/>
<dbReference type="Proteomes" id="UP000019028">
    <property type="component" value="Chromosome"/>
</dbReference>
<protein>
    <recommendedName>
        <fullName evidence="3">Nudix hydrolase domain-containing protein</fullName>
    </recommendedName>
</protein>
<dbReference type="SUPFAM" id="SSF55811">
    <property type="entry name" value="Nudix"/>
    <property type="match status" value="1"/>
</dbReference>
<dbReference type="PROSITE" id="PS51462">
    <property type="entry name" value="NUDIX"/>
    <property type="match status" value="1"/>
</dbReference>
<accession>W0HYS9</accession>
<name>W0HYS9_9GAMM</name>
<sequence>MFGGKMTTPQDPSSSAMMALTALAQKIQAIAQTGLTYTADGYDKERYEQLRDIAGALFAQFSSSEAQTFIGAFTQQEGYATPKVDTRALILRAGKILLVKEADDSAWSLPGGWADVGDRPSTAVCREVMEETGLQVEATRLLGLWDRNLHGHPPYPWHVYKLIFHCRETGGAMRLSQESLDIGFFDPNHLPPLSLTRIVPEEILTSLDIIKNAADTWFD</sequence>
<reference evidence="4 5" key="1">
    <citation type="journal article" date="2014" name="Genome Biol. Evol.">
        <title>Genome degeneration and adaptation in a nascent stage of symbiosis.</title>
        <authorList>
            <person name="Oakeson K.F."/>
            <person name="Gil R."/>
            <person name="Clayton A.L."/>
            <person name="Dunn D.M."/>
            <person name="von Niederhausern A.C."/>
            <person name="Hamil C."/>
            <person name="Aoyagi A."/>
            <person name="Duval B."/>
            <person name="Baca A."/>
            <person name="Silva F.J."/>
            <person name="Vallier A."/>
            <person name="Jackson D.G."/>
            <person name="Latorre A."/>
            <person name="Weiss R.B."/>
            <person name="Heddi A."/>
            <person name="Moya A."/>
            <person name="Dale C."/>
        </authorList>
    </citation>
    <scope>NUCLEOTIDE SEQUENCE [LARGE SCALE GENOMIC DNA]</scope>
    <source>
        <strain evidence="4 5">HS1</strain>
    </source>
</reference>
<feature type="domain" description="Nudix hydrolase" evidence="3">
    <location>
        <begin position="81"/>
        <end position="211"/>
    </location>
</feature>
<dbReference type="InterPro" id="IPR000086">
    <property type="entry name" value="NUDIX_hydrolase_dom"/>
</dbReference>
<dbReference type="EMBL" id="CP006569">
    <property type="protein sequence ID" value="AHF78996.1"/>
    <property type="molecule type" value="Genomic_DNA"/>
</dbReference>
<evidence type="ECO:0000259" key="3">
    <source>
        <dbReference type="PROSITE" id="PS51462"/>
    </source>
</evidence>
<dbReference type="InterPro" id="IPR059176">
    <property type="entry name" value="UDP-X_N"/>
</dbReference>
<evidence type="ECO:0000313" key="4">
    <source>
        <dbReference type="EMBL" id="AHF78996.1"/>
    </source>
</evidence>
<dbReference type="Pfam" id="PF12535">
    <property type="entry name" value="Nudix_N"/>
    <property type="match status" value="1"/>
</dbReference>
<dbReference type="GO" id="GO:0016787">
    <property type="term" value="F:hydrolase activity"/>
    <property type="evidence" value="ECO:0007669"/>
    <property type="project" value="UniProtKB-KW"/>
</dbReference>
<dbReference type="PATRIC" id="fig|1239307.3.peg.4457"/>
<gene>
    <name evidence="4" type="ORF">Sant_4040</name>
</gene>
<dbReference type="AlphaFoldDB" id="W0HYS9"/>
<dbReference type="PANTHER" id="PTHR43046:SF16">
    <property type="entry name" value="ADP-RIBOSE PYROPHOSPHATASE YJHB-RELATED"/>
    <property type="match status" value="1"/>
</dbReference>
<dbReference type="PRINTS" id="PR00502">
    <property type="entry name" value="NUDIXFAMILY"/>
</dbReference>
<dbReference type="CDD" id="cd04672">
    <property type="entry name" value="NUDIX_CDP-Chase_like"/>
    <property type="match status" value="1"/>
</dbReference>
<evidence type="ECO:0000256" key="1">
    <source>
        <dbReference type="ARBA" id="ARBA00001946"/>
    </source>
</evidence>
<dbReference type="Pfam" id="PF00293">
    <property type="entry name" value="NUDIX"/>
    <property type="match status" value="1"/>
</dbReference>
<dbReference type="InterPro" id="IPR020476">
    <property type="entry name" value="Nudix_hydrolase"/>
</dbReference>
<dbReference type="InterPro" id="IPR015797">
    <property type="entry name" value="NUDIX_hydrolase-like_dom_sf"/>
</dbReference>
<dbReference type="PANTHER" id="PTHR43046">
    <property type="entry name" value="GDP-MANNOSE MANNOSYL HYDROLASE"/>
    <property type="match status" value="1"/>
</dbReference>
<evidence type="ECO:0000313" key="5">
    <source>
        <dbReference type="Proteomes" id="UP000019028"/>
    </source>
</evidence>
<evidence type="ECO:0000256" key="2">
    <source>
        <dbReference type="ARBA" id="ARBA00022801"/>
    </source>
</evidence>
<proteinExistence type="predicted"/>
<organism evidence="4 5">
    <name type="scientific">Sodalis praecaptivus</name>
    <dbReference type="NCBI Taxonomy" id="1239307"/>
    <lineage>
        <taxon>Bacteria</taxon>
        <taxon>Pseudomonadati</taxon>
        <taxon>Pseudomonadota</taxon>
        <taxon>Gammaproteobacteria</taxon>
        <taxon>Enterobacterales</taxon>
        <taxon>Bruguierivoracaceae</taxon>
        <taxon>Sodalis</taxon>
    </lineage>
</organism>
<keyword evidence="2" id="KW-0378">Hydrolase</keyword>
<dbReference type="Gene3D" id="6.10.250.1120">
    <property type="match status" value="1"/>
</dbReference>
<keyword evidence="5" id="KW-1185">Reference proteome</keyword>
<dbReference type="Gene3D" id="3.90.79.10">
    <property type="entry name" value="Nucleoside Triphosphate Pyrophosphohydrolase"/>
    <property type="match status" value="1"/>
</dbReference>